<evidence type="ECO:0000256" key="4">
    <source>
        <dbReference type="ARBA" id="ARBA00022777"/>
    </source>
</evidence>
<feature type="binding site" evidence="7">
    <location>
        <position position="580"/>
    </location>
    <ligand>
        <name>ATP</name>
        <dbReference type="ChEBI" id="CHEBI:30616"/>
    </ligand>
</feature>
<dbReference type="GO" id="GO:0004111">
    <property type="term" value="F:creatine kinase activity"/>
    <property type="evidence" value="ECO:0007669"/>
    <property type="project" value="InterPro"/>
</dbReference>
<dbReference type="InterPro" id="IPR036802">
    <property type="entry name" value="ATP-guanido_PTrfase_N_sf"/>
</dbReference>
<accession>A0AAD5UN37</accession>
<feature type="binding site" evidence="7">
    <location>
        <begin position="678"/>
        <end position="682"/>
    </location>
    <ligand>
        <name>ATP</name>
        <dbReference type="ChEBI" id="CHEBI:30616"/>
    </ligand>
</feature>
<dbReference type="InterPro" id="IPR022413">
    <property type="entry name" value="ATP-guanido_PTrfase_N"/>
</dbReference>
<keyword evidence="4 7" id="KW-0418">Kinase</keyword>
<evidence type="ECO:0000313" key="12">
    <source>
        <dbReference type="Proteomes" id="UP001210925"/>
    </source>
</evidence>
<dbReference type="Pfam" id="PF00217">
    <property type="entry name" value="ATP-gua_Ptrans"/>
    <property type="match status" value="2"/>
</dbReference>
<comment type="similarity">
    <text evidence="1 6 8">Belongs to the ATP:guanido phosphotransferase family.</text>
</comment>
<evidence type="ECO:0000259" key="9">
    <source>
        <dbReference type="PROSITE" id="PS51509"/>
    </source>
</evidence>
<comment type="caution">
    <text evidence="11">The sequence shown here is derived from an EMBL/GenBank/DDBJ whole genome shotgun (WGS) entry which is preliminary data.</text>
</comment>
<dbReference type="PANTHER" id="PTHR11547">
    <property type="entry name" value="ARGININE OR CREATINE KINASE"/>
    <property type="match status" value="1"/>
</dbReference>
<keyword evidence="2 7" id="KW-0808">Transferase</keyword>
<feature type="binding site" evidence="7">
    <location>
        <begin position="304"/>
        <end position="308"/>
    </location>
    <ligand>
        <name>ATP</name>
        <dbReference type="ChEBI" id="CHEBI:30616"/>
    </ligand>
</feature>
<feature type="domain" description="Phosphagen kinase C-terminal" evidence="10">
    <location>
        <begin position="133"/>
        <end position="383"/>
    </location>
</feature>
<dbReference type="FunFam" id="3.30.590.10:FF:000006">
    <property type="entry name" value="Arginine kinase 1"/>
    <property type="match status" value="2"/>
</dbReference>
<keyword evidence="5 7" id="KW-0067">ATP-binding</keyword>
<evidence type="ECO:0000256" key="3">
    <source>
        <dbReference type="ARBA" id="ARBA00022741"/>
    </source>
</evidence>
<evidence type="ECO:0000256" key="5">
    <source>
        <dbReference type="ARBA" id="ARBA00022840"/>
    </source>
</evidence>
<feature type="binding site" evidence="7">
    <location>
        <begin position="510"/>
        <end position="514"/>
    </location>
    <ligand>
        <name>ATP</name>
        <dbReference type="ChEBI" id="CHEBI:30616"/>
    </ligand>
</feature>
<keyword evidence="12" id="KW-1185">Reference proteome</keyword>
<sequence>MGGGTSKQTMAVDSSESLVNKILAAKVRNPDNLMAKHFSEEYYNSLDDAKKARLLKICKSGGDNPDSSLGMYAQQPDDYDEFAIYFDKVIREYHKITTDGTHVNNWDMSTRQAKLESMGCANGKLDLASLGLGKTSMRVRVGRNLSSFPLPGSMTKTDRIKMEEKMATAFKTLIADPRYGGSYYSLTPSSPYHISKEKYQELVNEHIMFKDMSADKYLNSAGISSNWPYGRGCYVSADKEFIVWVGEEDHLRIMCMVQGTVLNDVFDRLQVAEQLVEKQAGPFAKAKKYGYVTSCPTNLGTGMRASLHIKLPKLTSDGSDKKAKAVCKPLGLSVRGLGGEHTPIGEDGTVDISPSGRLMIEEVDIICSLYEGVKQLLAAESEAAKKDISEQLAKIDAAKESNPDNLMAKYFEKSYFDGLENDSMRQRLLKICKSGSDNPDSSLGMYAMQPDDYDVFGVYFDKVIRDYHKIEGEKVHTTNWDLTSKQSRLDMLGCTDGKLDLAKLGLGKSSMRVRVGRNLSSFPLPGAMTKSDRIKMENTMIAAFKNLISDKAYGGTYYSLTPGNPYFINEAKYQELVNEHIMFKDMSADKYLNSAGISSNWPYGRGCYVSADKEFIVWVGEEDHLRIMCMVQGTVLNTVFDRLQTAEKIVEKHADKFAKAKNYGFVTSCPTNLGTGMRASVHIKIPALTKGGSDKEAKKVCKPLGLSVRGLGGEHTPIGEDGTVDISPSARLMIEEADIICSLYEGIKLLLEAENKAKEEA</sequence>
<evidence type="ECO:0000256" key="1">
    <source>
        <dbReference type="ARBA" id="ARBA00006798"/>
    </source>
</evidence>
<evidence type="ECO:0000256" key="2">
    <source>
        <dbReference type="ARBA" id="ARBA00022679"/>
    </source>
</evidence>
<name>A0AAD5UN37_9FUNG</name>
<evidence type="ECO:0000256" key="7">
    <source>
        <dbReference type="PROSITE-ProRule" id="PRU00843"/>
    </source>
</evidence>
<feature type="domain" description="Phosphagen kinase N-terminal" evidence="9">
    <location>
        <begin position="387"/>
        <end position="469"/>
    </location>
</feature>
<feature type="binding site" evidence="7">
    <location>
        <begin position="709"/>
        <end position="714"/>
    </location>
    <ligand>
        <name>ATP</name>
        <dbReference type="ChEBI" id="CHEBI:30616"/>
    </ligand>
</feature>
<dbReference type="PROSITE" id="PS51510">
    <property type="entry name" value="PHOSPHAGEN_KINASE_C"/>
    <property type="match status" value="2"/>
</dbReference>
<feature type="binding site" evidence="7">
    <location>
        <position position="626"/>
    </location>
    <ligand>
        <name>ATP</name>
        <dbReference type="ChEBI" id="CHEBI:30616"/>
    </ligand>
</feature>
<dbReference type="Proteomes" id="UP001210925">
    <property type="component" value="Unassembled WGS sequence"/>
</dbReference>
<protein>
    <recommendedName>
        <fullName evidence="13">Arginine kinase</fullName>
    </recommendedName>
</protein>
<dbReference type="Gene3D" id="3.30.590.10">
    <property type="entry name" value="Glutamine synthetase/guanido kinase, catalytic domain"/>
    <property type="match status" value="2"/>
</dbReference>
<dbReference type="PROSITE" id="PS51509">
    <property type="entry name" value="PHOSPHAGEN_KINASE_N"/>
    <property type="match status" value="2"/>
</dbReference>
<evidence type="ECO:0008006" key="13">
    <source>
        <dbReference type="Google" id="ProtNLM"/>
    </source>
</evidence>
<evidence type="ECO:0000256" key="8">
    <source>
        <dbReference type="RuleBase" id="RU000505"/>
    </source>
</evidence>
<dbReference type="GO" id="GO:0005615">
    <property type="term" value="C:extracellular space"/>
    <property type="evidence" value="ECO:0007669"/>
    <property type="project" value="TreeGrafter"/>
</dbReference>
<dbReference type="Gene3D" id="1.10.135.10">
    <property type="entry name" value="ATP:guanido phosphotransferase, N-terminal domain"/>
    <property type="match status" value="2"/>
</dbReference>
<dbReference type="Pfam" id="PF02807">
    <property type="entry name" value="ATP-gua_PtransN"/>
    <property type="match status" value="2"/>
</dbReference>
<proteinExistence type="inferred from homology"/>
<dbReference type="SUPFAM" id="SSF55931">
    <property type="entry name" value="Glutamine synthetase/guanido kinase"/>
    <property type="match status" value="2"/>
</dbReference>
<dbReference type="CDD" id="cd07931">
    <property type="entry name" value="eukaryotic_phosphagen_kinases"/>
    <property type="match status" value="2"/>
</dbReference>
<organism evidence="11 12">
    <name type="scientific">Boothiomyces macroporosus</name>
    <dbReference type="NCBI Taxonomy" id="261099"/>
    <lineage>
        <taxon>Eukaryota</taxon>
        <taxon>Fungi</taxon>
        <taxon>Fungi incertae sedis</taxon>
        <taxon>Chytridiomycota</taxon>
        <taxon>Chytridiomycota incertae sedis</taxon>
        <taxon>Chytridiomycetes</taxon>
        <taxon>Rhizophydiales</taxon>
        <taxon>Terramycetaceae</taxon>
        <taxon>Boothiomyces</taxon>
    </lineage>
</organism>
<dbReference type="PANTHER" id="PTHR11547:SF64">
    <property type="entry name" value="CHROMOSOME UNDETERMINED SCAFFOLD_51, WHOLE GENOME SHOTGUN SEQUENCE"/>
    <property type="match status" value="1"/>
</dbReference>
<feature type="binding site" evidence="7">
    <location>
        <position position="252"/>
    </location>
    <ligand>
        <name>ATP</name>
        <dbReference type="ChEBI" id="CHEBI:30616"/>
    </ligand>
</feature>
<evidence type="ECO:0000313" key="11">
    <source>
        <dbReference type="EMBL" id="KAJ3262618.1"/>
    </source>
</evidence>
<evidence type="ECO:0000256" key="6">
    <source>
        <dbReference type="PROSITE-ProRule" id="PRU00842"/>
    </source>
</evidence>
<dbReference type="PROSITE" id="PS00112">
    <property type="entry name" value="PHOSPHAGEN_KINASE"/>
    <property type="match status" value="2"/>
</dbReference>
<dbReference type="AlphaFoldDB" id="A0AAD5UN37"/>
<dbReference type="InterPro" id="IPR022414">
    <property type="entry name" value="ATP-guanido_PTrfase_cat"/>
</dbReference>
<keyword evidence="3 7" id="KW-0547">Nucleotide-binding</keyword>
<feature type="binding site" evidence="7">
    <location>
        <begin position="136"/>
        <end position="140"/>
    </location>
    <ligand>
        <name>ATP</name>
        <dbReference type="ChEBI" id="CHEBI:30616"/>
    </ligand>
</feature>
<reference evidence="11" key="1">
    <citation type="submission" date="2020-05" db="EMBL/GenBank/DDBJ databases">
        <title>Phylogenomic resolution of chytrid fungi.</title>
        <authorList>
            <person name="Stajich J.E."/>
            <person name="Amses K."/>
            <person name="Simmons R."/>
            <person name="Seto K."/>
            <person name="Myers J."/>
            <person name="Bonds A."/>
            <person name="Quandt C.A."/>
            <person name="Barry K."/>
            <person name="Liu P."/>
            <person name="Grigoriev I."/>
            <person name="Longcore J.E."/>
            <person name="James T.Y."/>
        </authorList>
    </citation>
    <scope>NUCLEOTIDE SEQUENCE</scope>
    <source>
        <strain evidence="11">PLAUS21</strain>
    </source>
</reference>
<dbReference type="SUPFAM" id="SSF48034">
    <property type="entry name" value="Guanido kinase N-terminal domain"/>
    <property type="match status" value="2"/>
</dbReference>
<feature type="binding site" evidence="7">
    <location>
        <position position="206"/>
    </location>
    <ligand>
        <name>ATP</name>
        <dbReference type="ChEBI" id="CHEBI:30616"/>
    </ligand>
</feature>
<dbReference type="InterPro" id="IPR014746">
    <property type="entry name" value="Gln_synth/guanido_kin_cat_dom"/>
</dbReference>
<feature type="domain" description="Phosphagen kinase N-terminal" evidence="9">
    <location>
        <begin position="14"/>
        <end position="95"/>
    </location>
</feature>
<evidence type="ECO:0000259" key="10">
    <source>
        <dbReference type="PROSITE" id="PS51510"/>
    </source>
</evidence>
<dbReference type="InterPro" id="IPR022415">
    <property type="entry name" value="ATP-guanido_PTrfase_AS"/>
</dbReference>
<dbReference type="EMBL" id="JADGKB010000001">
    <property type="protein sequence ID" value="KAJ3262618.1"/>
    <property type="molecule type" value="Genomic_DNA"/>
</dbReference>
<dbReference type="GO" id="GO:0005524">
    <property type="term" value="F:ATP binding"/>
    <property type="evidence" value="ECO:0007669"/>
    <property type="project" value="UniProtKB-UniRule"/>
</dbReference>
<dbReference type="InterPro" id="IPR000749">
    <property type="entry name" value="ATP-guanido_PTrfase"/>
</dbReference>
<dbReference type="GO" id="GO:0046314">
    <property type="term" value="P:phosphocreatine biosynthetic process"/>
    <property type="evidence" value="ECO:0007669"/>
    <property type="project" value="InterPro"/>
</dbReference>
<gene>
    <name evidence="11" type="ORF">HK103_000147</name>
</gene>
<feature type="domain" description="Phosphagen kinase C-terminal" evidence="10">
    <location>
        <begin position="507"/>
        <end position="757"/>
    </location>
</feature>
<feature type="binding site" evidence="7">
    <location>
        <begin position="335"/>
        <end position="340"/>
    </location>
    <ligand>
        <name>ATP</name>
        <dbReference type="ChEBI" id="CHEBI:30616"/>
    </ligand>
</feature>